<gene>
    <name evidence="5" type="ORF">NEQG_00059</name>
</gene>
<dbReference type="GO" id="GO:0000049">
    <property type="term" value="F:tRNA binding"/>
    <property type="evidence" value="ECO:0007669"/>
    <property type="project" value="UniProtKB-UniRule"/>
</dbReference>
<dbReference type="InterPro" id="IPR051270">
    <property type="entry name" value="Tyrosine-tRNA_ligase_regulator"/>
</dbReference>
<protein>
    <recommendedName>
        <fullName evidence="4">tRNA-binding domain-containing protein</fullName>
    </recommendedName>
</protein>
<keyword evidence="6" id="KW-1185">Reference proteome</keyword>
<dbReference type="InParanoid" id="I3EJ92"/>
<dbReference type="VEuPathDB" id="MicrosporidiaDB:NEQG_00059"/>
<dbReference type="InterPro" id="IPR012340">
    <property type="entry name" value="NA-bd_OB-fold"/>
</dbReference>
<dbReference type="HOGENOM" id="CLU_866244_0_0_1"/>
<keyword evidence="2 3" id="KW-0694">RNA-binding</keyword>
<reference evidence="5" key="1">
    <citation type="submission" date="2011-01" db="EMBL/GenBank/DDBJ databases">
        <title>The Genome Sequence of Nematocida parisii strain ERTm3.</title>
        <authorList>
            <consortium name="The Broad Institute Genome Sequencing Platform"/>
            <consortium name="The Broad Institute Genome Sequencing Center for Infectious Disease"/>
            <person name="Cuomo C."/>
            <person name="Troemel E."/>
            <person name="Young S.K."/>
            <person name="Zeng Q."/>
            <person name="Gargeya S."/>
            <person name="Fitzgerald M."/>
            <person name="Haas B."/>
            <person name="Abouelleil A."/>
            <person name="Alvarado L."/>
            <person name="Arachchi H.M."/>
            <person name="Berlin A."/>
            <person name="Chapman S.B."/>
            <person name="Gearin G."/>
            <person name="Goldberg J."/>
            <person name="Griggs A."/>
            <person name="Gujja S."/>
            <person name="Hansen M."/>
            <person name="Heiman D."/>
            <person name="Howarth C."/>
            <person name="Larimer J."/>
            <person name="Lui A."/>
            <person name="MacDonald P.J.P."/>
            <person name="McCowen C."/>
            <person name="Montmayeur A."/>
            <person name="Murphy C."/>
            <person name="Neiman D."/>
            <person name="Pearson M."/>
            <person name="Priest M."/>
            <person name="Roberts A."/>
            <person name="Saif S."/>
            <person name="Shea T."/>
            <person name="Sisk P."/>
            <person name="Stolte C."/>
            <person name="Sykes S."/>
            <person name="Wortman J."/>
            <person name="Nusbaum C."/>
            <person name="Birren B."/>
        </authorList>
    </citation>
    <scope>NUCLEOTIDE SEQUENCE</scope>
    <source>
        <strain evidence="5">ERTm3</strain>
    </source>
</reference>
<dbReference type="AlphaFoldDB" id="I3EJ92"/>
<dbReference type="PANTHER" id="PTHR11586">
    <property type="entry name" value="TRNA-AMINOACYLATION COFACTOR ARC1 FAMILY MEMBER"/>
    <property type="match status" value="1"/>
</dbReference>
<evidence type="ECO:0000313" key="5">
    <source>
        <dbReference type="EMBL" id="EIJ89289.1"/>
    </source>
</evidence>
<accession>I3EJ92</accession>
<dbReference type="Proteomes" id="UP000002872">
    <property type="component" value="Unassembled WGS sequence"/>
</dbReference>
<dbReference type="OrthoDB" id="19141at2759"/>
<dbReference type="SUPFAM" id="SSF50249">
    <property type="entry name" value="Nucleic acid-binding proteins"/>
    <property type="match status" value="1"/>
</dbReference>
<dbReference type="Gene3D" id="2.40.50.140">
    <property type="entry name" value="Nucleic acid-binding proteins"/>
    <property type="match status" value="1"/>
</dbReference>
<organism evidence="5 6">
    <name type="scientific">Nematocida parisii (strain ERTm3)</name>
    <name type="common">Nematode killer fungus</name>
    <dbReference type="NCBI Taxonomy" id="935791"/>
    <lineage>
        <taxon>Eukaryota</taxon>
        <taxon>Fungi</taxon>
        <taxon>Fungi incertae sedis</taxon>
        <taxon>Microsporidia</taxon>
        <taxon>Nematocida</taxon>
    </lineage>
</organism>
<evidence type="ECO:0000256" key="3">
    <source>
        <dbReference type="PROSITE-ProRule" id="PRU00209"/>
    </source>
</evidence>
<dbReference type="InterPro" id="IPR002547">
    <property type="entry name" value="tRNA-bd_dom"/>
</dbReference>
<dbReference type="STRING" id="935791.I3EJ92"/>
<evidence type="ECO:0000313" key="6">
    <source>
        <dbReference type="Proteomes" id="UP000002872"/>
    </source>
</evidence>
<dbReference type="EMBL" id="GL870876">
    <property type="protein sequence ID" value="EIJ89289.1"/>
    <property type="molecule type" value="Genomic_DNA"/>
</dbReference>
<proteinExistence type="predicted"/>
<dbReference type="Pfam" id="PF01588">
    <property type="entry name" value="tRNA_bind"/>
    <property type="match status" value="1"/>
</dbReference>
<dbReference type="PANTHER" id="PTHR11586:SF33">
    <property type="entry name" value="AMINOACYL TRNA SYNTHASE COMPLEX-INTERACTING MULTIFUNCTIONAL PROTEIN 1"/>
    <property type="match status" value="1"/>
</dbReference>
<sequence length="321" mass="36081">MQQSAACEETFPKLKLAAEHSYIHIITKFVKIDVEIVPELDTILTDTDGKKIKGPARCIAHLFREKNIDEETISSISSVIGLRPQQMLAYVASGPEERIDNILAISKIRKWLFEGQILNKVGDHLVDKLADIHERYQKVYCRETGEIFVERNMVRVIADFYKLVILSGKIESIMDHPEADTLFIENVDFKTEKRTIVSGLKGKFEKSRLLDACCLFTVNLKSVSFKGTKSFGMILFGKSQEENNGSVIFTESNGDRLGLLNYPLNKLVPFSIKTGDASRRTLEVFFERVSIKGGKLVYNGLETEIQGKPVLVEGIDNGTVS</sequence>
<evidence type="ECO:0000256" key="2">
    <source>
        <dbReference type="ARBA" id="ARBA00022884"/>
    </source>
</evidence>
<evidence type="ECO:0000259" key="4">
    <source>
        <dbReference type="PROSITE" id="PS50886"/>
    </source>
</evidence>
<feature type="domain" description="TRNA-binding" evidence="4">
    <location>
        <begin position="159"/>
        <end position="273"/>
    </location>
</feature>
<keyword evidence="1 3" id="KW-0820">tRNA-binding</keyword>
<name>I3EJ92_NEMP3</name>
<evidence type="ECO:0000256" key="1">
    <source>
        <dbReference type="ARBA" id="ARBA00022555"/>
    </source>
</evidence>
<dbReference type="OMA" id="KGPARCI"/>
<dbReference type="PROSITE" id="PS50886">
    <property type="entry name" value="TRBD"/>
    <property type="match status" value="1"/>
</dbReference>